<dbReference type="FunFam" id="3.30.40.10:FF:000131">
    <property type="entry name" value="tyrosine-protein kinase BAZ1B isoform X1"/>
    <property type="match status" value="1"/>
</dbReference>
<keyword evidence="20" id="KW-0804">Transcription</keyword>
<dbReference type="Gene3D" id="3.30.40.10">
    <property type="entry name" value="Zinc/RING finger domain, C3HC4 (zinc finger)"/>
    <property type="match status" value="1"/>
</dbReference>
<evidence type="ECO:0000259" key="34">
    <source>
        <dbReference type="PROSITE" id="PS50827"/>
    </source>
</evidence>
<dbReference type="InterPro" id="IPR019787">
    <property type="entry name" value="Znf_PHD-finger"/>
</dbReference>
<evidence type="ECO:0000256" key="20">
    <source>
        <dbReference type="ARBA" id="ARBA00023163"/>
    </source>
</evidence>
<evidence type="ECO:0000256" key="1">
    <source>
        <dbReference type="ARBA" id="ARBA00001936"/>
    </source>
</evidence>
<proteinExistence type="inferred from homology"/>
<evidence type="ECO:0000256" key="5">
    <source>
        <dbReference type="ARBA" id="ARBA00022553"/>
    </source>
</evidence>
<keyword evidence="7" id="KW-0479">Metal-binding</keyword>
<evidence type="ECO:0000259" key="35">
    <source>
        <dbReference type="PROSITE" id="PS51136"/>
    </source>
</evidence>
<dbReference type="InterPro" id="IPR036427">
    <property type="entry name" value="Bromodomain-like_sf"/>
</dbReference>
<dbReference type="InterPro" id="IPR028941">
    <property type="entry name" value="WHIM2_dom"/>
</dbReference>
<dbReference type="PANTHER" id="PTHR46802:SF1">
    <property type="entry name" value="TYROSINE-PROTEIN KINASE BAZ1B"/>
    <property type="match status" value="1"/>
</dbReference>
<evidence type="ECO:0000256" key="27">
    <source>
        <dbReference type="PROSITE-ProRule" id="PRU00175"/>
    </source>
</evidence>
<evidence type="ECO:0000256" key="14">
    <source>
        <dbReference type="ARBA" id="ARBA00022843"/>
    </source>
</evidence>
<keyword evidence="21 28" id="KW-0539">Nucleus</keyword>
<dbReference type="PROSITE" id="PS50089">
    <property type="entry name" value="ZF_RING_2"/>
    <property type="match status" value="1"/>
</dbReference>
<dbReference type="SMART" id="SM00571">
    <property type="entry name" value="DDT"/>
    <property type="match status" value="1"/>
</dbReference>
<dbReference type="Pfam" id="PF10537">
    <property type="entry name" value="WAC_Acf1_DNA_bd"/>
    <property type="match status" value="1"/>
</dbReference>
<dbReference type="GO" id="GO:0006974">
    <property type="term" value="P:DNA damage response"/>
    <property type="evidence" value="ECO:0007669"/>
    <property type="project" value="UniProtKB-KW"/>
</dbReference>
<dbReference type="GO" id="GO:0005524">
    <property type="term" value="F:ATP binding"/>
    <property type="evidence" value="ECO:0007669"/>
    <property type="project" value="UniProtKB-KW"/>
</dbReference>
<evidence type="ECO:0000256" key="17">
    <source>
        <dbReference type="ARBA" id="ARBA00023054"/>
    </source>
</evidence>
<protein>
    <recommendedName>
        <fullName evidence="24">Tyrosine-protein kinase BAZ1B</fullName>
        <ecNumber evidence="3">2.7.10.2</ecNumber>
    </recommendedName>
    <alternativeName>
        <fullName evidence="25">Bromodomain adjacent to zinc finger domain protein 1B</fullName>
    </alternativeName>
</protein>
<keyword evidence="6" id="KW-0808">Transferase</keyword>
<comment type="catalytic activity">
    <reaction evidence="22">
        <text>L-tyrosyl-[protein] + ATP = O-phospho-L-tyrosyl-[protein] + ADP + H(+)</text>
        <dbReference type="Rhea" id="RHEA:10596"/>
        <dbReference type="Rhea" id="RHEA-COMP:10136"/>
        <dbReference type="Rhea" id="RHEA-COMP:20101"/>
        <dbReference type="ChEBI" id="CHEBI:15378"/>
        <dbReference type="ChEBI" id="CHEBI:30616"/>
        <dbReference type="ChEBI" id="CHEBI:46858"/>
        <dbReference type="ChEBI" id="CHEBI:61978"/>
        <dbReference type="ChEBI" id="CHEBI:456216"/>
        <dbReference type="EC" id="2.7.10.2"/>
    </reaction>
</comment>
<feature type="compositionally biased region" description="Basic residues" evidence="30">
    <location>
        <begin position="1473"/>
        <end position="1483"/>
    </location>
</feature>
<feature type="region of interest" description="Disordered" evidence="30">
    <location>
        <begin position="771"/>
        <end position="831"/>
    </location>
</feature>
<evidence type="ECO:0000256" key="22">
    <source>
        <dbReference type="ARBA" id="ARBA00051245"/>
    </source>
</evidence>
<dbReference type="Pfam" id="PF00628">
    <property type="entry name" value="PHD"/>
    <property type="match status" value="1"/>
</dbReference>
<dbReference type="InterPro" id="IPR047256">
    <property type="entry name" value="BAZ1B_PHD"/>
</dbReference>
<feature type="domain" description="Bromo" evidence="31">
    <location>
        <begin position="1275"/>
        <end position="1345"/>
    </location>
</feature>
<gene>
    <name evidence="36" type="primary">BAZ1B</name>
    <name evidence="36" type="synonym">LOC115206145</name>
</gene>
<keyword evidence="37" id="KW-1185">Reference proteome</keyword>
<feature type="compositionally biased region" description="Basic residues" evidence="30">
    <location>
        <begin position="1392"/>
        <end position="1407"/>
    </location>
</feature>
<feature type="domain" description="RING-type" evidence="33">
    <location>
        <begin position="1163"/>
        <end position="1208"/>
    </location>
</feature>
<keyword evidence="5" id="KW-0597">Phosphoprotein</keyword>
<feature type="compositionally biased region" description="Basic and acidic residues" evidence="30">
    <location>
        <begin position="320"/>
        <end position="332"/>
    </location>
</feature>
<feature type="region of interest" description="Disordered" evidence="30">
    <location>
        <begin position="149"/>
        <end position="209"/>
    </location>
</feature>
<accession>A0A674DBW8</accession>
<evidence type="ECO:0000256" key="10">
    <source>
        <dbReference type="ARBA" id="ARBA00022771"/>
    </source>
</evidence>
<dbReference type="PROSITE" id="PS50827">
    <property type="entry name" value="DDT"/>
    <property type="match status" value="1"/>
</dbReference>
<evidence type="ECO:0000259" key="33">
    <source>
        <dbReference type="PROSITE" id="PS50089"/>
    </source>
</evidence>
<feature type="compositionally biased region" description="Basic and acidic residues" evidence="30">
    <location>
        <begin position="804"/>
        <end position="822"/>
    </location>
</feature>
<dbReference type="InterPro" id="IPR013136">
    <property type="entry name" value="WSTF_Acf1_Cbp146"/>
</dbReference>
<feature type="region of interest" description="Disordered" evidence="30">
    <location>
        <begin position="308"/>
        <end position="453"/>
    </location>
</feature>
<feature type="region of interest" description="Disordered" evidence="30">
    <location>
        <begin position="846"/>
        <end position="868"/>
    </location>
</feature>
<dbReference type="Pfam" id="PF15613">
    <property type="entry name" value="WSD"/>
    <property type="match status" value="1"/>
</dbReference>
<dbReference type="PROSITE" id="PS50014">
    <property type="entry name" value="BROMODOMAIN_2"/>
    <property type="match status" value="1"/>
</dbReference>
<comment type="similarity">
    <text evidence="23">Belongs to the WAL family. BAZ1B subfamily.</text>
</comment>
<feature type="domain" description="WAC" evidence="35">
    <location>
        <begin position="24"/>
        <end position="130"/>
    </location>
</feature>
<dbReference type="InterPro" id="IPR013083">
    <property type="entry name" value="Znf_RING/FYVE/PHD"/>
</dbReference>
<evidence type="ECO:0000259" key="31">
    <source>
        <dbReference type="PROSITE" id="PS50014"/>
    </source>
</evidence>
<dbReference type="Gene3D" id="1.20.920.10">
    <property type="entry name" value="Bromodomain-like"/>
    <property type="match status" value="1"/>
</dbReference>
<feature type="region of interest" description="Disordered" evidence="30">
    <location>
        <begin position="1218"/>
        <end position="1252"/>
    </location>
</feature>
<evidence type="ECO:0000256" key="26">
    <source>
        <dbReference type="PROSITE-ProRule" id="PRU00035"/>
    </source>
</evidence>
<evidence type="ECO:0000313" key="37">
    <source>
        <dbReference type="Proteomes" id="UP000472277"/>
    </source>
</evidence>
<dbReference type="Ensembl" id="ENSSTUT00000099352.1">
    <property type="protein sequence ID" value="ENSSTUP00000093091.1"/>
    <property type="gene ID" value="ENSSTUG00000040802.1"/>
</dbReference>
<dbReference type="PROSITE" id="PS00633">
    <property type="entry name" value="BROMODOMAIN_1"/>
    <property type="match status" value="1"/>
</dbReference>
<evidence type="ECO:0000256" key="28">
    <source>
        <dbReference type="PROSITE-ProRule" id="PRU00475"/>
    </source>
</evidence>
<keyword evidence="11" id="KW-0418">Kinase</keyword>
<evidence type="ECO:0000256" key="24">
    <source>
        <dbReference type="ARBA" id="ARBA00069894"/>
    </source>
</evidence>
<evidence type="ECO:0000256" key="3">
    <source>
        <dbReference type="ARBA" id="ARBA00011903"/>
    </source>
</evidence>
<dbReference type="PANTHER" id="PTHR46802">
    <property type="entry name" value="TYROSINE-PROTEIN KINASE BAZ1B"/>
    <property type="match status" value="1"/>
</dbReference>
<evidence type="ECO:0000256" key="13">
    <source>
        <dbReference type="ARBA" id="ARBA00022840"/>
    </source>
</evidence>
<keyword evidence="9" id="KW-0227">DNA damage</keyword>
<evidence type="ECO:0000256" key="30">
    <source>
        <dbReference type="SAM" id="MobiDB-lite"/>
    </source>
</evidence>
<dbReference type="GO" id="GO:0140801">
    <property type="term" value="F:histone H2AXY142 kinase activity"/>
    <property type="evidence" value="ECO:0007669"/>
    <property type="project" value="InterPro"/>
</dbReference>
<evidence type="ECO:0000256" key="21">
    <source>
        <dbReference type="ARBA" id="ARBA00023242"/>
    </source>
</evidence>
<evidence type="ECO:0000256" key="12">
    <source>
        <dbReference type="ARBA" id="ARBA00022833"/>
    </source>
</evidence>
<evidence type="ECO:0000256" key="18">
    <source>
        <dbReference type="ARBA" id="ARBA00023117"/>
    </source>
</evidence>
<feature type="domain" description="DDT" evidence="34">
    <location>
        <begin position="587"/>
        <end position="651"/>
    </location>
</feature>
<reference evidence="36" key="2">
    <citation type="submission" date="2025-09" db="UniProtKB">
        <authorList>
            <consortium name="Ensembl"/>
        </authorList>
    </citation>
    <scope>IDENTIFICATION</scope>
</reference>
<keyword evidence="16" id="KW-0805">Transcription regulation</keyword>
<name>A0A674DBW8_SALTR</name>
<evidence type="ECO:0000256" key="15">
    <source>
        <dbReference type="ARBA" id="ARBA00022990"/>
    </source>
</evidence>
<evidence type="ECO:0000256" key="11">
    <source>
        <dbReference type="ARBA" id="ARBA00022777"/>
    </source>
</evidence>
<keyword evidence="17 29" id="KW-0175">Coiled coil</keyword>
<feature type="compositionally biased region" description="Basic and acidic residues" evidence="30">
    <location>
        <begin position="771"/>
        <end position="792"/>
    </location>
</feature>
<evidence type="ECO:0000256" key="6">
    <source>
        <dbReference type="ARBA" id="ARBA00022679"/>
    </source>
</evidence>
<dbReference type="InterPro" id="IPR018501">
    <property type="entry name" value="DDT_dom"/>
</dbReference>
<dbReference type="SUPFAM" id="SSF47370">
    <property type="entry name" value="Bromodomain"/>
    <property type="match status" value="1"/>
</dbReference>
<dbReference type="GO" id="GO:0004715">
    <property type="term" value="F:non-membrane spanning protein tyrosine kinase activity"/>
    <property type="evidence" value="ECO:0007669"/>
    <property type="project" value="UniProtKB-EC"/>
</dbReference>
<dbReference type="PRINTS" id="PR00503">
    <property type="entry name" value="BROMODOMAIN"/>
</dbReference>
<dbReference type="Proteomes" id="UP000472277">
    <property type="component" value="Chromosome 13"/>
</dbReference>
<feature type="compositionally biased region" description="Basic and acidic residues" evidence="30">
    <location>
        <begin position="152"/>
        <end position="199"/>
    </location>
</feature>
<evidence type="ECO:0000256" key="23">
    <source>
        <dbReference type="ARBA" id="ARBA00061696"/>
    </source>
</evidence>
<comment type="subcellular location">
    <subcellularLocation>
        <location evidence="2 28">Nucleus</location>
    </subcellularLocation>
</comment>
<feature type="region of interest" description="Disordered" evidence="30">
    <location>
        <begin position="1372"/>
        <end position="1483"/>
    </location>
</feature>
<keyword evidence="12" id="KW-0862">Zinc</keyword>
<evidence type="ECO:0000313" key="36">
    <source>
        <dbReference type="Ensembl" id="ENSSTUP00000093091.1"/>
    </source>
</evidence>
<keyword evidence="14" id="KW-0832">Ubl conjugation</keyword>
<keyword evidence="13" id="KW-0067">ATP-binding</keyword>
<dbReference type="FunFam" id="1.20.920.10:FF:000031">
    <property type="entry name" value="Bromodomain adjacent to zinc finger domain, 1B"/>
    <property type="match status" value="1"/>
</dbReference>
<dbReference type="Pfam" id="PF00439">
    <property type="entry name" value="Bromodomain"/>
    <property type="match status" value="1"/>
</dbReference>
<dbReference type="InterPro" id="IPR047174">
    <property type="entry name" value="BAZ1B"/>
</dbReference>
<organism evidence="36 37">
    <name type="scientific">Salmo trutta</name>
    <name type="common">Brown trout</name>
    <dbReference type="NCBI Taxonomy" id="8032"/>
    <lineage>
        <taxon>Eukaryota</taxon>
        <taxon>Metazoa</taxon>
        <taxon>Chordata</taxon>
        <taxon>Craniata</taxon>
        <taxon>Vertebrata</taxon>
        <taxon>Euteleostomi</taxon>
        <taxon>Actinopterygii</taxon>
        <taxon>Neopterygii</taxon>
        <taxon>Teleostei</taxon>
        <taxon>Protacanthopterygii</taxon>
        <taxon>Salmoniformes</taxon>
        <taxon>Salmonidae</taxon>
        <taxon>Salmoninae</taxon>
        <taxon>Salmo</taxon>
    </lineage>
</organism>
<dbReference type="PROSITE" id="PS50016">
    <property type="entry name" value="ZF_PHD_2"/>
    <property type="match status" value="1"/>
</dbReference>
<keyword evidence="19" id="KW-0829">Tyrosine-protein kinase</keyword>
<keyword evidence="8" id="KW-0547">Nucleotide-binding</keyword>
<keyword evidence="15" id="KW-0007">Acetylation</keyword>
<dbReference type="EC" id="2.7.10.2" evidence="3"/>
<feature type="region of interest" description="Disordered" evidence="30">
    <location>
        <begin position="1"/>
        <end position="23"/>
    </location>
</feature>
<evidence type="ECO:0000256" key="4">
    <source>
        <dbReference type="ARBA" id="ARBA00022499"/>
    </source>
</evidence>
<dbReference type="PROSITE" id="PS51136">
    <property type="entry name" value="WAC"/>
    <property type="match status" value="1"/>
</dbReference>
<dbReference type="SMART" id="SM00249">
    <property type="entry name" value="PHD"/>
    <property type="match status" value="1"/>
</dbReference>
<dbReference type="InterPro" id="IPR001965">
    <property type="entry name" value="Znf_PHD"/>
</dbReference>
<dbReference type="GO" id="GO:0042393">
    <property type="term" value="F:histone binding"/>
    <property type="evidence" value="ECO:0007669"/>
    <property type="project" value="TreeGrafter"/>
</dbReference>
<reference evidence="36" key="1">
    <citation type="submission" date="2025-08" db="UniProtKB">
        <authorList>
            <consortium name="Ensembl"/>
        </authorList>
    </citation>
    <scope>IDENTIFICATION</scope>
</reference>
<evidence type="ECO:0000256" key="7">
    <source>
        <dbReference type="ARBA" id="ARBA00022723"/>
    </source>
</evidence>
<sequence length="1483" mass="169679">MAPLLGRKPYPLVKPLAEPPGPEEEVYNIEHTKEAFRNKDEYEARLQRYAERIWTCKSTGSNQLTHKEAWEEEQEVTELLQEEYPLWFEKPVLEMVHHNTVSLDKLVDQAWVEILTKYAIDEECDFLVGKEKSLRVKVVKIHPLEGNAEGETSEKKLEGACDSPSSDKENASQENQKKEQQLPREEESPRETRESDRARRSPRKTPIAMKEEKKRWVMPKFLPHKYDVKLISEDKVISDVPVDSLFRTERPPTKEIMRYFIRHYALRLGMGETAPWVVEDELVKKFNLPSKFSDFLLDPHKFFTENPVSAKRKSLSSTEGKPRNSGNEKKNDPLGMPLSPTIWGHMQMKMNGSPLKVKNSGTTKKREGGASVLSSPKSSKKPGDKKSATGRKTPGKSGQKASFKKDEKGGGAKKPKMKQMTLLDLAKSPHSAGSPKKRARSTGPGTPKLGKPLHPMALHLLRYYKEHKGKEDKRNAMSCLISKAAKALSPEDRGRLPEELCDLVLKRWELLEHKKKWAAMSEEEKRDVMRKKREEIKEKLREKTKERREKEQQVRREQQRRYEDLEIEGGKVLPVFKLVDMPEGLPNSLFGDVAMVADFLNCYAGLLMPDDQYPVTAVALMEALAGEKAGFLYLNRVLVVLLQTLLQDELAEGYSELDMPLSEIPLTLHSVSELVRLCLRPCDAHGDDSGQGSGGGDWGPLVGFDQVVSSEFLERLEAVEVFELTSTEKASLLVALSHRILMTYSVEDHVDSMQQRSAELWKERLASLKEVNDRKRAEKQRRKEQADVKGEEAASGDTPSATTKVEKKKKEGSTKKEVKVKAEPVAAEPEDMISTVKSRRLMSIQAKKEKEEHDRQNKGKDKAEEERVRKQKAAAERAFQDGISKAKQVLRRIPLGTDRNHNRYWLFSDVVPGLYIEKGWVHDSIDYNYCDESKDQHLSKSDLGAHQGALAAVCIETTTPNQGQNLWFVCDAPRELDDLVESLHAQGVRESELKTKLQVRYQDILHSINLARKGNPGLRSCDGHQELLKYLRSDVIEVASRLQKGGLGYMDDSMDEFERKVHDLENLKDFGECVITLQACVIKKFLQGFMAPKQKKKQDGEESRKTEEVDEEKKLAEEARVATAVEKWKTAIREAQTFSRMHVLLGMLDACIKWDMSAENARCKVCRRKGEDDKLILCDECNKAFHLFCLRPALYRIPQGEWLCPACQPAVQRRCSRGRNYNEDTEEEEDSEDEEESESEDSDEEDKEDNDYKAAGVHRQALELERSEEILQKLVKFRYSWPFREPVSVEEAEDYFDIISSPMDFQTMQAKFSKGQYRHAQDFLEDVKLVFSNAEEYNQTGSSVLSCMAKTEQSFTQLLHKLLPGLGYLRRRQRKRVSRTPQDEEEEETPKVRKMQNGKGKVGRPRKAVVEQRRKEEESEKEGSVKRKSKRAMATSSRRDYREQESDGEEGDNRRTRQRGGDGGDSDEENGASHRHSKRQKRS</sequence>
<evidence type="ECO:0000256" key="25">
    <source>
        <dbReference type="ARBA" id="ARBA00076449"/>
    </source>
</evidence>
<dbReference type="PROSITE" id="PS01359">
    <property type="entry name" value="ZF_PHD_1"/>
    <property type="match status" value="1"/>
</dbReference>
<evidence type="ECO:0000256" key="16">
    <source>
        <dbReference type="ARBA" id="ARBA00023015"/>
    </source>
</evidence>
<feature type="compositionally biased region" description="Acidic residues" evidence="30">
    <location>
        <begin position="1223"/>
        <end position="1249"/>
    </location>
</feature>
<dbReference type="InterPro" id="IPR019786">
    <property type="entry name" value="Zinc_finger_PHD-type_CS"/>
</dbReference>
<evidence type="ECO:0000256" key="29">
    <source>
        <dbReference type="SAM" id="Coils"/>
    </source>
</evidence>
<evidence type="ECO:0000256" key="8">
    <source>
        <dbReference type="ARBA" id="ARBA00022741"/>
    </source>
</evidence>
<keyword evidence="10 27" id="KW-0863">Zinc-finger</keyword>
<comment type="cofactor">
    <cofactor evidence="1">
        <name>Mn(2+)</name>
        <dbReference type="ChEBI" id="CHEBI:29035"/>
    </cofactor>
</comment>
<dbReference type="InterPro" id="IPR011011">
    <property type="entry name" value="Znf_FYVE_PHD"/>
</dbReference>
<dbReference type="GO" id="GO:0008270">
    <property type="term" value="F:zinc ion binding"/>
    <property type="evidence" value="ECO:0007669"/>
    <property type="project" value="UniProtKB-KW"/>
</dbReference>
<dbReference type="InterPro" id="IPR001841">
    <property type="entry name" value="Znf_RING"/>
</dbReference>
<feature type="compositionally biased region" description="Basic and acidic residues" evidence="30">
    <location>
        <begin position="1437"/>
        <end position="1462"/>
    </location>
</feature>
<dbReference type="InterPro" id="IPR018359">
    <property type="entry name" value="Bromodomain_CS"/>
</dbReference>
<dbReference type="CDD" id="cd15628">
    <property type="entry name" value="PHD_BAZ1B"/>
    <property type="match status" value="1"/>
</dbReference>
<dbReference type="GO" id="GO:0090535">
    <property type="term" value="C:WICH complex"/>
    <property type="evidence" value="ECO:0007669"/>
    <property type="project" value="InterPro"/>
</dbReference>
<dbReference type="SUPFAM" id="SSF57903">
    <property type="entry name" value="FYVE/PHD zinc finger"/>
    <property type="match status" value="1"/>
</dbReference>
<keyword evidence="18 26" id="KW-0103">Bromodomain</keyword>
<evidence type="ECO:0000256" key="9">
    <source>
        <dbReference type="ARBA" id="ARBA00022763"/>
    </source>
</evidence>
<dbReference type="SMART" id="SM00297">
    <property type="entry name" value="BROMO"/>
    <property type="match status" value="1"/>
</dbReference>
<feature type="compositionally biased region" description="Basic and acidic residues" evidence="30">
    <location>
        <begin position="1408"/>
        <end position="1425"/>
    </location>
</feature>
<evidence type="ECO:0000256" key="2">
    <source>
        <dbReference type="ARBA" id="ARBA00004123"/>
    </source>
</evidence>
<evidence type="ECO:0000259" key="32">
    <source>
        <dbReference type="PROSITE" id="PS50016"/>
    </source>
</evidence>
<keyword evidence="4" id="KW-1017">Isopeptide bond</keyword>
<feature type="coiled-coil region" evidence="29">
    <location>
        <begin position="519"/>
        <end position="568"/>
    </location>
</feature>
<dbReference type="InterPro" id="IPR001487">
    <property type="entry name" value="Bromodomain"/>
</dbReference>
<evidence type="ECO:0000256" key="19">
    <source>
        <dbReference type="ARBA" id="ARBA00023137"/>
    </source>
</evidence>
<dbReference type="GeneTree" id="ENSGT00940000156831"/>
<feature type="domain" description="PHD-type" evidence="32">
    <location>
        <begin position="1160"/>
        <end position="1210"/>
    </location>
</feature>